<keyword evidence="4" id="KW-0808">Transferase</keyword>
<name>A0A3A4AB51_9ACTN</name>
<evidence type="ECO:0000256" key="1">
    <source>
        <dbReference type="ARBA" id="ARBA00004651"/>
    </source>
</evidence>
<organism evidence="10 11">
    <name type="scientific">Bailinhaonella thermotolerans</name>
    <dbReference type="NCBI Taxonomy" id="1070861"/>
    <lineage>
        <taxon>Bacteria</taxon>
        <taxon>Bacillati</taxon>
        <taxon>Actinomycetota</taxon>
        <taxon>Actinomycetes</taxon>
        <taxon>Streptosporangiales</taxon>
        <taxon>Streptosporangiaceae</taxon>
        <taxon>Bailinhaonella</taxon>
    </lineage>
</organism>
<dbReference type="Pfam" id="PF13231">
    <property type="entry name" value="PMT_2"/>
    <property type="match status" value="1"/>
</dbReference>
<evidence type="ECO:0000313" key="10">
    <source>
        <dbReference type="EMBL" id="RJL23280.1"/>
    </source>
</evidence>
<evidence type="ECO:0000313" key="11">
    <source>
        <dbReference type="Proteomes" id="UP000265768"/>
    </source>
</evidence>
<dbReference type="EMBL" id="QZEY01000019">
    <property type="protein sequence ID" value="RJL23280.1"/>
    <property type="molecule type" value="Genomic_DNA"/>
</dbReference>
<evidence type="ECO:0000256" key="7">
    <source>
        <dbReference type="ARBA" id="ARBA00023136"/>
    </source>
</evidence>
<dbReference type="OrthoDB" id="5318634at2"/>
<feature type="transmembrane region" description="Helical" evidence="8">
    <location>
        <begin position="170"/>
        <end position="198"/>
    </location>
</feature>
<dbReference type="GO" id="GO:0016763">
    <property type="term" value="F:pentosyltransferase activity"/>
    <property type="evidence" value="ECO:0007669"/>
    <property type="project" value="TreeGrafter"/>
</dbReference>
<reference evidence="10 11" key="1">
    <citation type="submission" date="2018-09" db="EMBL/GenBank/DDBJ databases">
        <title>YIM 75507 draft genome.</title>
        <authorList>
            <person name="Tang S."/>
            <person name="Feng Y."/>
        </authorList>
    </citation>
    <scope>NUCLEOTIDE SEQUENCE [LARGE SCALE GENOMIC DNA]</scope>
    <source>
        <strain evidence="10 11">YIM 75507</strain>
    </source>
</reference>
<gene>
    <name evidence="10" type="ORF">D5H75_33500</name>
</gene>
<keyword evidence="7 8" id="KW-0472">Membrane</keyword>
<feature type="transmembrane region" description="Helical" evidence="8">
    <location>
        <begin position="249"/>
        <end position="270"/>
    </location>
</feature>
<dbReference type="Proteomes" id="UP000265768">
    <property type="component" value="Unassembled WGS sequence"/>
</dbReference>
<evidence type="ECO:0000256" key="2">
    <source>
        <dbReference type="ARBA" id="ARBA00022475"/>
    </source>
</evidence>
<comment type="caution">
    <text evidence="10">The sequence shown here is derived from an EMBL/GenBank/DDBJ whole genome shotgun (WGS) entry which is preliminary data.</text>
</comment>
<accession>A0A3A4AB51</accession>
<keyword evidence="6 8" id="KW-1133">Transmembrane helix</keyword>
<dbReference type="PANTHER" id="PTHR33908:SF3">
    <property type="entry name" value="UNDECAPRENYL PHOSPHATE-ALPHA-4-AMINO-4-DEOXY-L-ARABINOSE ARABINOSYL TRANSFERASE"/>
    <property type="match status" value="1"/>
</dbReference>
<feature type="transmembrane region" description="Helical" evidence="8">
    <location>
        <begin position="210"/>
        <end position="229"/>
    </location>
</feature>
<keyword evidence="3" id="KW-0328">Glycosyltransferase</keyword>
<feature type="transmembrane region" description="Helical" evidence="8">
    <location>
        <begin position="20"/>
        <end position="41"/>
    </location>
</feature>
<comment type="subcellular location">
    <subcellularLocation>
        <location evidence="1">Cell membrane</location>
        <topology evidence="1">Multi-pass membrane protein</topology>
    </subcellularLocation>
</comment>
<feature type="domain" description="Glycosyltransferase RgtA/B/C/D-like" evidence="9">
    <location>
        <begin position="76"/>
        <end position="222"/>
    </location>
</feature>
<keyword evidence="5 8" id="KW-0812">Transmembrane</keyword>
<dbReference type="RefSeq" id="WP_119930589.1">
    <property type="nucleotide sequence ID" value="NZ_QZEY01000019.1"/>
</dbReference>
<feature type="transmembrane region" description="Helical" evidence="8">
    <location>
        <begin position="303"/>
        <end position="323"/>
    </location>
</feature>
<dbReference type="InterPro" id="IPR050297">
    <property type="entry name" value="LipidA_mod_glycosyltrf_83"/>
</dbReference>
<evidence type="ECO:0000256" key="6">
    <source>
        <dbReference type="ARBA" id="ARBA00022989"/>
    </source>
</evidence>
<proteinExistence type="predicted"/>
<feature type="transmembrane region" description="Helical" evidence="8">
    <location>
        <begin position="277"/>
        <end position="297"/>
    </location>
</feature>
<dbReference type="InterPro" id="IPR038731">
    <property type="entry name" value="RgtA/B/C-like"/>
</dbReference>
<keyword evidence="11" id="KW-1185">Reference proteome</keyword>
<dbReference type="GO" id="GO:0009103">
    <property type="term" value="P:lipopolysaccharide biosynthetic process"/>
    <property type="evidence" value="ECO:0007669"/>
    <property type="project" value="UniProtKB-ARBA"/>
</dbReference>
<dbReference type="PANTHER" id="PTHR33908">
    <property type="entry name" value="MANNOSYLTRANSFERASE YKCB-RELATED"/>
    <property type="match status" value="1"/>
</dbReference>
<evidence type="ECO:0000256" key="3">
    <source>
        <dbReference type="ARBA" id="ARBA00022676"/>
    </source>
</evidence>
<dbReference type="AlphaFoldDB" id="A0A3A4AB51"/>
<protein>
    <recommendedName>
        <fullName evidence="9">Glycosyltransferase RgtA/B/C/D-like domain-containing protein</fullName>
    </recommendedName>
</protein>
<evidence type="ECO:0000256" key="8">
    <source>
        <dbReference type="SAM" id="Phobius"/>
    </source>
</evidence>
<evidence type="ECO:0000259" key="9">
    <source>
        <dbReference type="Pfam" id="PF13231"/>
    </source>
</evidence>
<feature type="transmembrane region" description="Helical" evidence="8">
    <location>
        <begin position="140"/>
        <end position="158"/>
    </location>
</feature>
<dbReference type="GO" id="GO:0010041">
    <property type="term" value="P:response to iron(III) ion"/>
    <property type="evidence" value="ECO:0007669"/>
    <property type="project" value="TreeGrafter"/>
</dbReference>
<dbReference type="GO" id="GO:0005886">
    <property type="term" value="C:plasma membrane"/>
    <property type="evidence" value="ECO:0007669"/>
    <property type="project" value="UniProtKB-SubCell"/>
</dbReference>
<evidence type="ECO:0000256" key="5">
    <source>
        <dbReference type="ARBA" id="ARBA00022692"/>
    </source>
</evidence>
<evidence type="ECO:0000256" key="4">
    <source>
        <dbReference type="ARBA" id="ARBA00022679"/>
    </source>
</evidence>
<sequence>MRPEPPETGGPLRPALAHPALTAALLTLALGTWGIAGPALWADEGATWAAATMPGDRFAGLLAAKDRILAPYYVFMRAWAAVSDSEQWLRLPSLLAAAASAAMTAALGRRLWSPRAGLAAGTLMALTPALTRYGQEARPYGLALAAVLGATLLLVAAADPGRGPGRRVWAGYAAALGAAALLHVLTLLIVPAHAAYLMGRDGRGMLLRRWACAVAAPALLAAGLLGWASGQRENQLSWPAPGLAELAELPVELIGSAALAAGLAVVAAAGRPAGAPPFLLVWAVAPVLLLAFAAQFTDLWTPRYVLFCLPACVLLAACALARLTHARVVMAVLAAAVLPAQLQVRGPDGHDSDLRAVAGLVTPDLRAGGGVVVQPAWHRPALYYYLPASLRPAADPLAVPLTRTPAGFYDVAEAAPAQIAARLGARRSIWVVRASRDPDPRAAAVRAALAQGFRLVHERDIGTMTVARYDRVAAPAPAV</sequence>
<keyword evidence="2" id="KW-1003">Cell membrane</keyword>